<reference evidence="1 2" key="1">
    <citation type="journal article" date="2022" name="Front. Cell. Infect. Microbiol.">
        <title>The Genomes of Two Strains of Taenia crassiceps the Animal Model for the Study of Human Cysticercosis.</title>
        <authorList>
            <person name="Bobes R.J."/>
            <person name="Estrada K."/>
            <person name="Rios-Valencia D.G."/>
            <person name="Calderon-Gallegos A."/>
            <person name="de la Torre P."/>
            <person name="Carrero J.C."/>
            <person name="Sanchez-Flores A."/>
            <person name="Laclette J.P."/>
        </authorList>
    </citation>
    <scope>NUCLEOTIDE SEQUENCE [LARGE SCALE GENOMIC DNA]</scope>
    <source>
        <strain evidence="1">WFUcys</strain>
    </source>
</reference>
<dbReference type="EMBL" id="JAKROA010000001">
    <property type="protein sequence ID" value="KAL5112600.1"/>
    <property type="molecule type" value="Genomic_DNA"/>
</dbReference>
<gene>
    <name evidence="1" type="ORF">TcWFU_007834</name>
</gene>
<sequence>MCVRVRVHVCVCGQILPTHLEDLKVDIVPPRLHQSCVSSMCHRAITAARRCFRFRQRYRSGALLMNARRTVRPLNRTIGQYTLCLPRSRRSPIITAASICSIQQGLLSTALYTAL</sequence>
<name>A0ABR4QT58_9CEST</name>
<evidence type="ECO:0000313" key="1">
    <source>
        <dbReference type="EMBL" id="KAL5112600.1"/>
    </source>
</evidence>
<dbReference type="Proteomes" id="UP001651158">
    <property type="component" value="Unassembled WGS sequence"/>
</dbReference>
<accession>A0ABR4QT58</accession>
<protein>
    <submittedName>
        <fullName evidence="1">Uncharacterized protein</fullName>
    </submittedName>
</protein>
<evidence type="ECO:0000313" key="2">
    <source>
        <dbReference type="Proteomes" id="UP001651158"/>
    </source>
</evidence>
<organism evidence="1 2">
    <name type="scientific">Taenia crassiceps</name>
    <dbReference type="NCBI Taxonomy" id="6207"/>
    <lineage>
        <taxon>Eukaryota</taxon>
        <taxon>Metazoa</taxon>
        <taxon>Spiralia</taxon>
        <taxon>Lophotrochozoa</taxon>
        <taxon>Platyhelminthes</taxon>
        <taxon>Cestoda</taxon>
        <taxon>Eucestoda</taxon>
        <taxon>Cyclophyllidea</taxon>
        <taxon>Taeniidae</taxon>
        <taxon>Taenia</taxon>
    </lineage>
</organism>
<keyword evidence="2" id="KW-1185">Reference proteome</keyword>
<comment type="caution">
    <text evidence="1">The sequence shown here is derived from an EMBL/GenBank/DDBJ whole genome shotgun (WGS) entry which is preliminary data.</text>
</comment>
<proteinExistence type="predicted"/>